<keyword evidence="1 4" id="KW-0479">Metal-binding</keyword>
<keyword evidence="3 4" id="KW-0862">Zinc</keyword>
<keyword evidence="7" id="KW-1185">Reference proteome</keyword>
<dbReference type="Gene3D" id="3.30.40.10">
    <property type="entry name" value="Zinc/RING finger domain, C3HC4 (zinc finger)"/>
    <property type="match status" value="1"/>
</dbReference>
<dbReference type="OrthoDB" id="5985214at2759"/>
<reference evidence="6" key="1">
    <citation type="submission" date="2021-01" db="UniProtKB">
        <authorList>
            <consortium name="EnsemblMetazoa"/>
        </authorList>
    </citation>
    <scope>IDENTIFICATION</scope>
</reference>
<dbReference type="InterPro" id="IPR001293">
    <property type="entry name" value="Znf_TRAF"/>
</dbReference>
<name>A0A7M6DPT8_9CNID</name>
<dbReference type="GO" id="GO:0008270">
    <property type="term" value="F:zinc ion binding"/>
    <property type="evidence" value="ECO:0007669"/>
    <property type="project" value="UniProtKB-KW"/>
</dbReference>
<dbReference type="AlphaFoldDB" id="A0A7M6DPT8"/>
<keyword evidence="2 4" id="KW-0863">Zinc-finger</keyword>
<evidence type="ECO:0000313" key="7">
    <source>
        <dbReference type="Proteomes" id="UP000594262"/>
    </source>
</evidence>
<accession>A0A7M6DPT8</accession>
<evidence type="ECO:0000259" key="5">
    <source>
        <dbReference type="PROSITE" id="PS50145"/>
    </source>
</evidence>
<evidence type="ECO:0000256" key="2">
    <source>
        <dbReference type="ARBA" id="ARBA00022771"/>
    </source>
</evidence>
<feature type="zinc finger region" description="TRAF-type" evidence="4">
    <location>
        <begin position="61"/>
        <end position="108"/>
    </location>
</feature>
<dbReference type="EnsemblMetazoa" id="CLYHEMT020820.2">
    <property type="protein sequence ID" value="CLYHEMP020820.2"/>
    <property type="gene ID" value="CLYHEMG020820"/>
</dbReference>
<organism evidence="6 7">
    <name type="scientific">Clytia hemisphaerica</name>
    <dbReference type="NCBI Taxonomy" id="252671"/>
    <lineage>
        <taxon>Eukaryota</taxon>
        <taxon>Metazoa</taxon>
        <taxon>Cnidaria</taxon>
        <taxon>Hydrozoa</taxon>
        <taxon>Hydroidolina</taxon>
        <taxon>Leptothecata</taxon>
        <taxon>Obeliida</taxon>
        <taxon>Clytiidae</taxon>
        <taxon>Clytia</taxon>
    </lineage>
</organism>
<feature type="domain" description="TRAF-type" evidence="5">
    <location>
        <begin position="61"/>
        <end position="108"/>
    </location>
</feature>
<evidence type="ECO:0000256" key="4">
    <source>
        <dbReference type="PROSITE-ProRule" id="PRU00207"/>
    </source>
</evidence>
<dbReference type="Pfam" id="PF02176">
    <property type="entry name" value="zf-TRAF"/>
    <property type="match status" value="1"/>
</dbReference>
<proteinExistence type="predicted"/>
<protein>
    <recommendedName>
        <fullName evidence="5">TRAF-type domain-containing protein</fullName>
    </recommendedName>
</protein>
<dbReference type="Proteomes" id="UP000594262">
    <property type="component" value="Unplaced"/>
</dbReference>
<evidence type="ECO:0000313" key="6">
    <source>
        <dbReference type="EnsemblMetazoa" id="CLYHEMP020820.2"/>
    </source>
</evidence>
<dbReference type="InterPro" id="IPR013083">
    <property type="entry name" value="Znf_RING/FYVE/PHD"/>
</dbReference>
<evidence type="ECO:0000256" key="3">
    <source>
        <dbReference type="ARBA" id="ARBA00022833"/>
    </source>
</evidence>
<evidence type="ECO:0000256" key="1">
    <source>
        <dbReference type="ARBA" id="ARBA00022723"/>
    </source>
</evidence>
<sequence length="138" mass="16118">MTNFFDKFNSRLLLIKLGKLFSKLFLSSIKQHSPVCQYIKVNCRKSVLCDEMLLRKDMMEHEKSCGYQHLNCQWCDEVHKKNQLEIEDHLATECDFQEVECQFFSNGCPDKVKTTTWSSALLFSCNGFCIKGNDKIMI</sequence>
<dbReference type="PROSITE" id="PS50145">
    <property type="entry name" value="ZF_TRAF"/>
    <property type="match status" value="1"/>
</dbReference>